<name>A0A8E2EYX9_9PEZI</name>
<dbReference type="AlphaFoldDB" id="A0A8E2EYX9"/>
<evidence type="ECO:0000313" key="5">
    <source>
        <dbReference type="Proteomes" id="UP000250140"/>
    </source>
</evidence>
<dbReference type="Proteomes" id="UP000250140">
    <property type="component" value="Unassembled WGS sequence"/>
</dbReference>
<sequence>MNQTLESLVPSASASASLETLAPQARLTFQDAFARFEQTVQKFSIEDSHRFQSTSLEDVRSAAKEIERQLAARQCLRNMRRIQPFLDGLERYSKVIEVLCNGTPYLPWIWAPIKLMLQYQLATDFTAAFEKLISAYGQIAENLPRFDRLSHTFNNNPDFQRILAIVYADILDFHHWWKCFFNSSWRRFDARFKCILESLAKHTDMVDREANSLAITEAKEWRQRAIQEAAKRGMEQSAVQVQSVISWLGDSAAKQDQQDDLLDRLLSSCYPETSEWISGNSKVKMWLKNQPTQSLLWLKGKPGSGKSLICQLKEKLADVT</sequence>
<evidence type="ECO:0000259" key="2">
    <source>
        <dbReference type="Pfam" id="PF24809"/>
    </source>
</evidence>
<organism evidence="4 5">
    <name type="scientific">Glonium stellatum</name>
    <dbReference type="NCBI Taxonomy" id="574774"/>
    <lineage>
        <taxon>Eukaryota</taxon>
        <taxon>Fungi</taxon>
        <taxon>Dikarya</taxon>
        <taxon>Ascomycota</taxon>
        <taxon>Pezizomycotina</taxon>
        <taxon>Dothideomycetes</taxon>
        <taxon>Pleosporomycetidae</taxon>
        <taxon>Gloniales</taxon>
        <taxon>Gloniaceae</taxon>
        <taxon>Glonium</taxon>
    </lineage>
</organism>
<dbReference type="InterPro" id="IPR056884">
    <property type="entry name" value="NPHP3-like_N"/>
</dbReference>
<keyword evidence="5" id="KW-1185">Reference proteome</keyword>
<dbReference type="InterPro" id="IPR056125">
    <property type="entry name" value="DUF7708"/>
</dbReference>
<feature type="domain" description="DUF7708" evidence="2">
    <location>
        <begin position="83"/>
        <end position="214"/>
    </location>
</feature>
<evidence type="ECO:0000256" key="1">
    <source>
        <dbReference type="ARBA" id="ARBA00022737"/>
    </source>
</evidence>
<dbReference type="InterPro" id="IPR027417">
    <property type="entry name" value="P-loop_NTPase"/>
</dbReference>
<accession>A0A8E2EYX9</accession>
<dbReference type="PANTHER" id="PTHR10039:SF14">
    <property type="entry name" value="NACHT DOMAIN-CONTAINING PROTEIN"/>
    <property type="match status" value="1"/>
</dbReference>
<feature type="domain" description="Nephrocystin 3-like N-terminal" evidence="3">
    <location>
        <begin position="273"/>
        <end position="311"/>
    </location>
</feature>
<dbReference type="Pfam" id="PF24883">
    <property type="entry name" value="NPHP3_N"/>
    <property type="match status" value="1"/>
</dbReference>
<dbReference type="Gene3D" id="3.40.50.300">
    <property type="entry name" value="P-loop containing nucleotide triphosphate hydrolases"/>
    <property type="match status" value="1"/>
</dbReference>
<dbReference type="EMBL" id="KV749873">
    <property type="protein sequence ID" value="OCL07434.1"/>
    <property type="molecule type" value="Genomic_DNA"/>
</dbReference>
<dbReference type="PANTHER" id="PTHR10039">
    <property type="entry name" value="AMELOGENIN"/>
    <property type="match status" value="1"/>
</dbReference>
<dbReference type="Pfam" id="PF24809">
    <property type="entry name" value="DUF7708"/>
    <property type="match status" value="1"/>
</dbReference>
<proteinExistence type="predicted"/>
<reference evidence="4 5" key="1">
    <citation type="journal article" date="2016" name="Nat. Commun.">
        <title>Ectomycorrhizal ecology is imprinted in the genome of the dominant symbiotic fungus Cenococcum geophilum.</title>
        <authorList>
            <consortium name="DOE Joint Genome Institute"/>
            <person name="Peter M."/>
            <person name="Kohler A."/>
            <person name="Ohm R.A."/>
            <person name="Kuo A."/>
            <person name="Krutzmann J."/>
            <person name="Morin E."/>
            <person name="Arend M."/>
            <person name="Barry K.W."/>
            <person name="Binder M."/>
            <person name="Choi C."/>
            <person name="Clum A."/>
            <person name="Copeland A."/>
            <person name="Grisel N."/>
            <person name="Haridas S."/>
            <person name="Kipfer T."/>
            <person name="LaButti K."/>
            <person name="Lindquist E."/>
            <person name="Lipzen A."/>
            <person name="Maire R."/>
            <person name="Meier B."/>
            <person name="Mihaltcheva S."/>
            <person name="Molinier V."/>
            <person name="Murat C."/>
            <person name="Poggeler S."/>
            <person name="Quandt C.A."/>
            <person name="Sperisen C."/>
            <person name="Tritt A."/>
            <person name="Tisserant E."/>
            <person name="Crous P.W."/>
            <person name="Henrissat B."/>
            <person name="Nehls U."/>
            <person name="Egli S."/>
            <person name="Spatafora J.W."/>
            <person name="Grigoriev I.V."/>
            <person name="Martin F.M."/>
        </authorList>
    </citation>
    <scope>NUCLEOTIDE SEQUENCE [LARGE SCALE GENOMIC DNA]</scope>
    <source>
        <strain evidence="4 5">CBS 207.34</strain>
    </source>
</reference>
<evidence type="ECO:0000259" key="3">
    <source>
        <dbReference type="Pfam" id="PF24883"/>
    </source>
</evidence>
<evidence type="ECO:0000313" key="4">
    <source>
        <dbReference type="EMBL" id="OCL07434.1"/>
    </source>
</evidence>
<keyword evidence="1" id="KW-0677">Repeat</keyword>
<protein>
    <submittedName>
        <fullName evidence="4">Uncharacterized protein</fullName>
    </submittedName>
</protein>
<dbReference type="OrthoDB" id="7464126at2759"/>
<gene>
    <name evidence="4" type="ORF">AOQ84DRAFT_408982</name>
</gene>